<reference evidence="9 10" key="1">
    <citation type="submission" date="2018-11" db="EMBL/GenBank/DDBJ databases">
        <title>Sequencing the genomes of 1000 actinobacteria strains.</title>
        <authorList>
            <person name="Klenk H.-P."/>
        </authorList>
    </citation>
    <scope>NUCLEOTIDE SEQUENCE [LARGE SCALE GENOMIC DNA]</scope>
    <source>
        <strain evidence="9 10">DSM 14012</strain>
    </source>
</reference>
<dbReference type="EMBL" id="RKHL01000001">
    <property type="protein sequence ID" value="ROR82572.1"/>
    <property type="molecule type" value="Genomic_DNA"/>
</dbReference>
<feature type="transmembrane region" description="Helical" evidence="8">
    <location>
        <begin position="159"/>
        <end position="181"/>
    </location>
</feature>
<gene>
    <name evidence="9" type="ORF">EDD42_2663</name>
</gene>
<evidence type="ECO:0000256" key="6">
    <source>
        <dbReference type="ARBA" id="ARBA00022989"/>
    </source>
</evidence>
<keyword evidence="10" id="KW-1185">Reference proteome</keyword>
<keyword evidence="7 8" id="KW-0472">Membrane</keyword>
<name>A0A3N2C4Z7_9MICO</name>
<keyword evidence="4" id="KW-1003">Cell membrane</keyword>
<evidence type="ECO:0000256" key="4">
    <source>
        <dbReference type="ARBA" id="ARBA00022475"/>
    </source>
</evidence>
<dbReference type="InterPro" id="IPR037294">
    <property type="entry name" value="ABC_BtuC-like"/>
</dbReference>
<dbReference type="GO" id="GO:0005886">
    <property type="term" value="C:plasma membrane"/>
    <property type="evidence" value="ECO:0007669"/>
    <property type="project" value="UniProtKB-SubCell"/>
</dbReference>
<dbReference type="Gene3D" id="1.10.3470.10">
    <property type="entry name" value="ABC transporter involved in vitamin B12 uptake, BtuC"/>
    <property type="match status" value="1"/>
</dbReference>
<dbReference type="PANTHER" id="PTHR30472">
    <property type="entry name" value="FERRIC ENTEROBACTIN TRANSPORT SYSTEM PERMEASE PROTEIN"/>
    <property type="match status" value="1"/>
</dbReference>
<dbReference type="Proteomes" id="UP000266915">
    <property type="component" value="Unassembled WGS sequence"/>
</dbReference>
<evidence type="ECO:0000256" key="2">
    <source>
        <dbReference type="ARBA" id="ARBA00007935"/>
    </source>
</evidence>
<proteinExistence type="inferred from homology"/>
<organism evidence="9 10">
    <name type="scientific">Plantibacter flavus</name>
    <dbReference type="NCBI Taxonomy" id="150123"/>
    <lineage>
        <taxon>Bacteria</taxon>
        <taxon>Bacillati</taxon>
        <taxon>Actinomycetota</taxon>
        <taxon>Actinomycetes</taxon>
        <taxon>Micrococcales</taxon>
        <taxon>Microbacteriaceae</taxon>
        <taxon>Plantibacter</taxon>
    </lineage>
</organism>
<dbReference type="CDD" id="cd06550">
    <property type="entry name" value="TM_ABC_iron-siderophores_like"/>
    <property type="match status" value="1"/>
</dbReference>
<evidence type="ECO:0000256" key="8">
    <source>
        <dbReference type="SAM" id="Phobius"/>
    </source>
</evidence>
<keyword evidence="6 8" id="KW-1133">Transmembrane helix</keyword>
<evidence type="ECO:0000313" key="10">
    <source>
        <dbReference type="Proteomes" id="UP000266915"/>
    </source>
</evidence>
<evidence type="ECO:0000256" key="1">
    <source>
        <dbReference type="ARBA" id="ARBA00004651"/>
    </source>
</evidence>
<feature type="transmembrane region" description="Helical" evidence="8">
    <location>
        <begin position="107"/>
        <end position="126"/>
    </location>
</feature>
<evidence type="ECO:0000256" key="7">
    <source>
        <dbReference type="ARBA" id="ARBA00023136"/>
    </source>
</evidence>
<keyword evidence="3" id="KW-0813">Transport</keyword>
<comment type="caution">
    <text evidence="9">The sequence shown here is derived from an EMBL/GenBank/DDBJ whole genome shotgun (WGS) entry which is preliminary data.</text>
</comment>
<protein>
    <submittedName>
        <fullName evidence="9">Iron complex transport system permease protein</fullName>
    </submittedName>
</protein>
<dbReference type="Pfam" id="PF01032">
    <property type="entry name" value="FecCD"/>
    <property type="match status" value="1"/>
</dbReference>
<feature type="transmembrane region" description="Helical" evidence="8">
    <location>
        <begin position="21"/>
        <end position="43"/>
    </location>
</feature>
<feature type="transmembrane region" description="Helical" evidence="8">
    <location>
        <begin position="132"/>
        <end position="152"/>
    </location>
</feature>
<dbReference type="GO" id="GO:0033214">
    <property type="term" value="P:siderophore-iron import into cell"/>
    <property type="evidence" value="ECO:0007669"/>
    <property type="project" value="TreeGrafter"/>
</dbReference>
<dbReference type="SUPFAM" id="SSF81345">
    <property type="entry name" value="ABC transporter involved in vitamin B12 uptake, BtuC"/>
    <property type="match status" value="1"/>
</dbReference>
<accession>A0A3N2C4Z7</accession>
<dbReference type="GO" id="GO:0022857">
    <property type="term" value="F:transmembrane transporter activity"/>
    <property type="evidence" value="ECO:0007669"/>
    <property type="project" value="InterPro"/>
</dbReference>
<dbReference type="PANTHER" id="PTHR30472:SF24">
    <property type="entry name" value="FERRIC ENTEROBACTIN TRANSPORT SYSTEM PERMEASE PROTEIN FEPG"/>
    <property type="match status" value="1"/>
</dbReference>
<evidence type="ECO:0000256" key="5">
    <source>
        <dbReference type="ARBA" id="ARBA00022692"/>
    </source>
</evidence>
<comment type="subcellular location">
    <subcellularLocation>
        <location evidence="1">Cell membrane</location>
        <topology evidence="1">Multi-pass membrane protein</topology>
    </subcellularLocation>
</comment>
<evidence type="ECO:0000256" key="3">
    <source>
        <dbReference type="ARBA" id="ARBA00022448"/>
    </source>
</evidence>
<dbReference type="AlphaFoldDB" id="A0A3N2C4Z7"/>
<feature type="transmembrane region" description="Helical" evidence="8">
    <location>
        <begin position="211"/>
        <end position="229"/>
    </location>
</feature>
<keyword evidence="5 8" id="KW-0812">Transmembrane</keyword>
<comment type="similarity">
    <text evidence="2">Belongs to the binding-protein-dependent transport system permease family. FecCD subfamily.</text>
</comment>
<sequence length="342" mass="35126">MNTTRERVTAGPSTGRRPARRTLLVCAAVVLAIVVAAIAGLALGDYPLTTDEVIGVLTGRVDGLARTVVLDWRLPRVLAAIGFGAALGVSGAIFQTLTRNPLASPDIIGLANGSFTGMLVALLLLGGSWPTLMAGSLLGGLAAAVAIFLLALRQGLSGFRFIVVGIGVSAMLAAFNSWLLLRADLDVALFAAAWGAGTLNTATATVVWPSLACLVVLFAILPFAARPLRQLELGDDVAAATGVRLTRERAILIGLAVALVSAVTAVAGPIAFIALAAPQIARRLTRSPGIPLVATGLVGGLLLLASDLVAQHLIPLTVPVGVVTVVVGGLYLTQLLLRERRR</sequence>
<feature type="transmembrane region" description="Helical" evidence="8">
    <location>
        <begin position="249"/>
        <end position="277"/>
    </location>
</feature>
<dbReference type="InterPro" id="IPR000522">
    <property type="entry name" value="ABC_transptr_permease_BtuC"/>
</dbReference>
<feature type="transmembrane region" description="Helical" evidence="8">
    <location>
        <begin position="316"/>
        <end position="337"/>
    </location>
</feature>
<feature type="transmembrane region" description="Helical" evidence="8">
    <location>
        <begin position="77"/>
        <end position="95"/>
    </location>
</feature>
<evidence type="ECO:0000313" key="9">
    <source>
        <dbReference type="EMBL" id="ROR82572.1"/>
    </source>
</evidence>